<keyword evidence="2" id="KW-1185">Reference proteome</keyword>
<organism evidence="1 2">
    <name type="scientific">Macrolepiota fuliginosa MF-IS2</name>
    <dbReference type="NCBI Taxonomy" id="1400762"/>
    <lineage>
        <taxon>Eukaryota</taxon>
        <taxon>Fungi</taxon>
        <taxon>Dikarya</taxon>
        <taxon>Basidiomycota</taxon>
        <taxon>Agaricomycotina</taxon>
        <taxon>Agaricomycetes</taxon>
        <taxon>Agaricomycetidae</taxon>
        <taxon>Agaricales</taxon>
        <taxon>Agaricineae</taxon>
        <taxon>Agaricaceae</taxon>
        <taxon>Macrolepiota</taxon>
    </lineage>
</organism>
<dbReference type="AlphaFoldDB" id="A0A9P6BV31"/>
<name>A0A9P6BV31_9AGAR</name>
<sequence length="169" mass="18592">MLCQNKMYAASGYGIGAMFQGNLLSLSEIRFRAVCNQLSAVLHFDDCSDSFDLIQFGDPGSPFQHATSALTGDLRNYACLGLGGSVYFYHKSFYDFLIDPMRSGTFCVMSLAMTNAHFKNDLGLLLKYDESCCFREPELVLAPGVPDSAASLSWPYSNELVNSMLKSLS</sequence>
<protein>
    <submittedName>
        <fullName evidence="1">Uncharacterized protein</fullName>
    </submittedName>
</protein>
<dbReference type="EMBL" id="MU152027">
    <property type="protein sequence ID" value="KAF9441171.1"/>
    <property type="molecule type" value="Genomic_DNA"/>
</dbReference>
<dbReference type="OrthoDB" id="4760524at2759"/>
<comment type="caution">
    <text evidence="1">The sequence shown here is derived from an EMBL/GenBank/DDBJ whole genome shotgun (WGS) entry which is preliminary data.</text>
</comment>
<reference evidence="1" key="1">
    <citation type="submission" date="2020-11" db="EMBL/GenBank/DDBJ databases">
        <authorList>
            <consortium name="DOE Joint Genome Institute"/>
            <person name="Ahrendt S."/>
            <person name="Riley R."/>
            <person name="Andreopoulos W."/>
            <person name="Labutti K."/>
            <person name="Pangilinan J."/>
            <person name="Ruiz-Duenas F.J."/>
            <person name="Barrasa J.M."/>
            <person name="Sanchez-Garcia M."/>
            <person name="Camarero S."/>
            <person name="Miyauchi S."/>
            <person name="Serrano A."/>
            <person name="Linde D."/>
            <person name="Babiker R."/>
            <person name="Drula E."/>
            <person name="Ayuso-Fernandez I."/>
            <person name="Pacheco R."/>
            <person name="Padilla G."/>
            <person name="Ferreira P."/>
            <person name="Barriuso J."/>
            <person name="Kellner H."/>
            <person name="Castanera R."/>
            <person name="Alfaro M."/>
            <person name="Ramirez L."/>
            <person name="Pisabarro A.G."/>
            <person name="Kuo A."/>
            <person name="Tritt A."/>
            <person name="Lipzen A."/>
            <person name="He G."/>
            <person name="Yan M."/>
            <person name="Ng V."/>
            <person name="Cullen D."/>
            <person name="Martin F."/>
            <person name="Rosso M.-N."/>
            <person name="Henrissat B."/>
            <person name="Hibbett D."/>
            <person name="Martinez A.T."/>
            <person name="Grigoriev I.V."/>
        </authorList>
    </citation>
    <scope>NUCLEOTIDE SEQUENCE</scope>
    <source>
        <strain evidence="1">MF-IS2</strain>
    </source>
</reference>
<proteinExistence type="predicted"/>
<evidence type="ECO:0000313" key="2">
    <source>
        <dbReference type="Proteomes" id="UP000807342"/>
    </source>
</evidence>
<evidence type="ECO:0000313" key="1">
    <source>
        <dbReference type="EMBL" id="KAF9441171.1"/>
    </source>
</evidence>
<dbReference type="Proteomes" id="UP000807342">
    <property type="component" value="Unassembled WGS sequence"/>
</dbReference>
<gene>
    <name evidence="1" type="ORF">P691DRAFT_596646</name>
</gene>
<accession>A0A9P6BV31</accession>